<feature type="binding site" evidence="20">
    <location>
        <begin position="243"/>
        <end position="247"/>
    </location>
    <ligand>
        <name>GTP</name>
        <dbReference type="ChEBI" id="CHEBI:37565"/>
    </ligand>
</feature>
<keyword evidence="14 20" id="KW-0342">GTP-binding</keyword>
<reference evidence="21 22" key="1">
    <citation type="submission" date="2016-12" db="EMBL/GenBank/DDBJ databases">
        <title>Complete Genome Sequence of Lactobacillus fermentum Strain SNUV175, a Probiotic for Treatment of Bacterial Vaginosis.</title>
        <authorList>
            <person name="Lee S."/>
            <person name="You H.J."/>
            <person name="Kwon B."/>
            <person name="Ko G."/>
        </authorList>
    </citation>
    <scope>NUCLEOTIDE SEQUENCE [LARGE SCALE GENOMIC DNA]</scope>
    <source>
        <strain evidence="21 22">SNUV175</strain>
    </source>
</reference>
<dbReference type="Pfam" id="PF00925">
    <property type="entry name" value="GTP_cyclohydro2"/>
    <property type="match status" value="1"/>
</dbReference>
<dbReference type="EMBL" id="CP019030">
    <property type="protein sequence ID" value="APU45019.1"/>
    <property type="molecule type" value="Genomic_DNA"/>
</dbReference>
<dbReference type="Pfam" id="PF00926">
    <property type="entry name" value="DHBP_synthase"/>
    <property type="match status" value="1"/>
</dbReference>
<dbReference type="RefSeq" id="WP_046025761.1">
    <property type="nucleotide sequence ID" value="NZ_CP019030.1"/>
</dbReference>
<evidence type="ECO:0000256" key="10">
    <source>
        <dbReference type="ARBA" id="ARBA00022741"/>
    </source>
</evidence>
<keyword evidence="11 20" id="KW-0378">Hydrolase</keyword>
<feature type="binding site" evidence="20">
    <location>
        <position position="348"/>
    </location>
    <ligand>
        <name>GTP</name>
        <dbReference type="ChEBI" id="CHEBI:37565"/>
    </ligand>
</feature>
<evidence type="ECO:0000256" key="15">
    <source>
        <dbReference type="ARBA" id="ARBA00023211"/>
    </source>
</evidence>
<dbReference type="EC" id="3.5.4.25" evidence="20"/>
<accession>A0A0F4HD45</accession>
<evidence type="ECO:0000256" key="2">
    <source>
        <dbReference type="ARBA" id="ARBA00001936"/>
    </source>
</evidence>
<dbReference type="GO" id="GO:0008686">
    <property type="term" value="F:3,4-dihydroxy-2-butanone-4-phosphate synthase activity"/>
    <property type="evidence" value="ECO:0007669"/>
    <property type="project" value="UniProtKB-EC"/>
</dbReference>
<keyword evidence="17" id="KW-0511">Multifunctional enzyme</keyword>
<evidence type="ECO:0000313" key="21">
    <source>
        <dbReference type="EMBL" id="APU45019.1"/>
    </source>
</evidence>
<evidence type="ECO:0000256" key="4">
    <source>
        <dbReference type="ARBA" id="ARBA00002284"/>
    </source>
</evidence>
<dbReference type="CDD" id="cd00641">
    <property type="entry name" value="GTP_cyclohydro2"/>
    <property type="match status" value="1"/>
</dbReference>
<comment type="cofactor">
    <cofactor evidence="2">
        <name>Mn(2+)</name>
        <dbReference type="ChEBI" id="CHEBI:29035"/>
    </cofactor>
</comment>
<dbReference type="HAMAP" id="MF_00179">
    <property type="entry name" value="RibA"/>
    <property type="match status" value="1"/>
</dbReference>
<dbReference type="OrthoDB" id="9793111at2"/>
<evidence type="ECO:0000256" key="17">
    <source>
        <dbReference type="ARBA" id="ARBA00023268"/>
    </source>
</evidence>
<gene>
    <name evidence="20" type="primary">ribA</name>
    <name evidence="21" type="ORF">BUW47_00400</name>
</gene>
<keyword evidence="12 20" id="KW-0862">Zinc</keyword>
<evidence type="ECO:0000256" key="7">
    <source>
        <dbReference type="ARBA" id="ARBA00005520"/>
    </source>
</evidence>
<dbReference type="FunFam" id="3.40.50.10990:FF:000001">
    <property type="entry name" value="Riboflavin biosynthesis protein RibBA"/>
    <property type="match status" value="1"/>
</dbReference>
<comment type="pathway">
    <text evidence="5 20">Cofactor biosynthesis; riboflavin biosynthesis; 5-amino-6-(D-ribitylamino)uracil from GTP: step 1/4.</text>
</comment>
<keyword evidence="16" id="KW-0456">Lyase</keyword>
<dbReference type="PATRIC" id="fig|1613.32.peg.1267"/>
<name>A0A0F4HD45_LIMFE</name>
<dbReference type="GO" id="GO:0005525">
    <property type="term" value="F:GTP binding"/>
    <property type="evidence" value="ECO:0007669"/>
    <property type="project" value="UniProtKB-KW"/>
</dbReference>
<dbReference type="InterPro" id="IPR000926">
    <property type="entry name" value="RibA"/>
</dbReference>
<evidence type="ECO:0000256" key="14">
    <source>
        <dbReference type="ARBA" id="ARBA00023134"/>
    </source>
</evidence>
<dbReference type="Gene3D" id="3.40.50.10990">
    <property type="entry name" value="GTP cyclohydrolase II"/>
    <property type="match status" value="1"/>
</dbReference>
<proteinExistence type="inferred from homology"/>
<evidence type="ECO:0000256" key="13">
    <source>
        <dbReference type="ARBA" id="ARBA00022842"/>
    </source>
</evidence>
<evidence type="ECO:0000256" key="9">
    <source>
        <dbReference type="ARBA" id="ARBA00022723"/>
    </source>
</evidence>
<comment type="catalytic activity">
    <reaction evidence="19 20">
        <text>GTP + 4 H2O = 2,5-diamino-6-hydroxy-4-(5-phosphoribosylamino)-pyrimidine + formate + 2 phosphate + 3 H(+)</text>
        <dbReference type="Rhea" id="RHEA:23704"/>
        <dbReference type="ChEBI" id="CHEBI:15377"/>
        <dbReference type="ChEBI" id="CHEBI:15378"/>
        <dbReference type="ChEBI" id="CHEBI:15740"/>
        <dbReference type="ChEBI" id="CHEBI:37565"/>
        <dbReference type="ChEBI" id="CHEBI:43474"/>
        <dbReference type="ChEBI" id="CHEBI:58614"/>
        <dbReference type="EC" id="3.5.4.25"/>
    </reaction>
</comment>
<dbReference type="SUPFAM" id="SSF55821">
    <property type="entry name" value="YrdC/RibB"/>
    <property type="match status" value="1"/>
</dbReference>
<sequence>MDVHKIQAALTHLKNGGLIIMTDDEDREAEGDLLGIASQVTPATVNFMTKHARGLLCAPVSEAIAKQLGLDLMVQDNTEPYHTAFTVSLDHKSTSTGISAYDRAATIKALADPTSTHDNFYYPGHIFPLIAKENGVLARNGHTEAAVDLAELAGEPGAGYICEILDADGHMARRPVLEKMAEELRLPILTVKELQEYRRSVVSQPVPPVHLPSAYGDFTLRHFDDGNLALIKGDPTTTTPLVRVHSECFTGDVLGSLRCDCGPQLHAAMEAIDQAGTGILIYLRQEGRGIGLPNKLRAYRLQEEGFDTVEANHQLGFAADERTYEAASHILRALHVSTIKLLTNNPDKISQLEEAGITVAARVPLEMPATAYDRAYLKTKQEKMHHLLKLTEEEKHA</sequence>
<keyword evidence="9 20" id="KW-0479">Metal-binding</keyword>
<feature type="binding site" evidence="20">
    <location>
        <position position="264"/>
    </location>
    <ligand>
        <name>GTP</name>
        <dbReference type="ChEBI" id="CHEBI:37565"/>
    </ligand>
</feature>
<evidence type="ECO:0000256" key="20">
    <source>
        <dbReference type="HAMAP-Rule" id="MF_00179"/>
    </source>
</evidence>
<comment type="function">
    <text evidence="4">Catalyzes the conversion of D-ribulose 5-phosphate to formate and 3,4-dihydroxy-2-butanone 4-phosphate.</text>
</comment>
<evidence type="ECO:0000256" key="16">
    <source>
        <dbReference type="ARBA" id="ARBA00023239"/>
    </source>
</evidence>
<dbReference type="NCBIfam" id="TIGR00506">
    <property type="entry name" value="ribB"/>
    <property type="match status" value="1"/>
</dbReference>
<dbReference type="Proteomes" id="UP000185427">
    <property type="component" value="Chromosome"/>
</dbReference>
<evidence type="ECO:0000256" key="5">
    <source>
        <dbReference type="ARBA" id="ARBA00004853"/>
    </source>
</evidence>
<dbReference type="InterPro" id="IPR036144">
    <property type="entry name" value="RibA-like_sf"/>
</dbReference>
<feature type="binding site" evidence="20">
    <location>
        <position position="261"/>
    </location>
    <ligand>
        <name>Zn(2+)</name>
        <dbReference type="ChEBI" id="CHEBI:29105"/>
        <note>catalytic</note>
    </ligand>
</feature>
<keyword evidence="10 20" id="KW-0547">Nucleotide-binding</keyword>
<comment type="similarity">
    <text evidence="7">In the N-terminal section; belongs to the DHBP synthase family.</text>
</comment>
<evidence type="ECO:0000256" key="12">
    <source>
        <dbReference type="ARBA" id="ARBA00022833"/>
    </source>
</evidence>
<dbReference type="GO" id="GO:0009231">
    <property type="term" value="P:riboflavin biosynthetic process"/>
    <property type="evidence" value="ECO:0007669"/>
    <property type="project" value="UniProtKB-UniRule"/>
</dbReference>
<feature type="binding site" evidence="20">
    <location>
        <position position="308"/>
    </location>
    <ligand>
        <name>GTP</name>
        <dbReference type="ChEBI" id="CHEBI:37565"/>
    </ligand>
</feature>
<dbReference type="NCBIfam" id="NF001591">
    <property type="entry name" value="PRK00393.1"/>
    <property type="match status" value="1"/>
</dbReference>
<comment type="cofactor">
    <cofactor evidence="3">
        <name>Mg(2+)</name>
        <dbReference type="ChEBI" id="CHEBI:18420"/>
    </cofactor>
</comment>
<keyword evidence="15" id="KW-0464">Manganese</keyword>
<feature type="binding site" evidence="20">
    <location>
        <begin position="286"/>
        <end position="288"/>
    </location>
    <ligand>
        <name>GTP</name>
        <dbReference type="ChEBI" id="CHEBI:37565"/>
    </ligand>
</feature>
<feature type="active site" description="Nucleophile" evidence="20">
    <location>
        <position position="322"/>
    </location>
</feature>
<dbReference type="Gene3D" id="3.90.870.10">
    <property type="entry name" value="DHBP synthase"/>
    <property type="match status" value="1"/>
</dbReference>
<comment type="function">
    <text evidence="18 20">Catalyzes the conversion of GTP to 2,5-diamino-6-ribosylamino-4(3H)-pyrimidinone 5'-phosphate (DARP), formate and pyrophosphate.</text>
</comment>
<dbReference type="UniPathway" id="UPA00275">
    <property type="reaction ID" value="UER00399"/>
</dbReference>
<dbReference type="PIRSF" id="PIRSF001259">
    <property type="entry name" value="RibA"/>
    <property type="match status" value="1"/>
</dbReference>
<dbReference type="GO" id="GO:0008270">
    <property type="term" value="F:zinc ion binding"/>
    <property type="evidence" value="ECO:0007669"/>
    <property type="project" value="UniProtKB-UniRule"/>
</dbReference>
<dbReference type="AlphaFoldDB" id="A0A0F4HD45"/>
<dbReference type="NCBIfam" id="TIGR00505">
    <property type="entry name" value="ribA"/>
    <property type="match status" value="1"/>
</dbReference>
<dbReference type="InterPro" id="IPR000422">
    <property type="entry name" value="DHBP_synthase_RibB"/>
</dbReference>
<feature type="binding site" evidence="20">
    <location>
        <position position="259"/>
    </location>
    <ligand>
        <name>Zn(2+)</name>
        <dbReference type="ChEBI" id="CHEBI:29105"/>
        <note>catalytic</note>
    </ligand>
</feature>
<evidence type="ECO:0000256" key="8">
    <source>
        <dbReference type="ARBA" id="ARBA00022619"/>
    </source>
</evidence>
<keyword evidence="13" id="KW-0460">Magnesium</keyword>
<dbReference type="FunFam" id="3.90.870.10:FF:000001">
    <property type="entry name" value="Riboflavin biosynthesis protein RibBA"/>
    <property type="match status" value="1"/>
</dbReference>
<evidence type="ECO:0000256" key="11">
    <source>
        <dbReference type="ARBA" id="ARBA00022801"/>
    </source>
</evidence>
<dbReference type="InterPro" id="IPR032677">
    <property type="entry name" value="GTP_cyclohydro_II"/>
</dbReference>
<evidence type="ECO:0000256" key="18">
    <source>
        <dbReference type="ARBA" id="ARBA00043932"/>
    </source>
</evidence>
<dbReference type="PANTHER" id="PTHR21327">
    <property type="entry name" value="GTP CYCLOHYDROLASE II-RELATED"/>
    <property type="match status" value="1"/>
</dbReference>
<feature type="active site" description="Proton acceptor" evidence="20">
    <location>
        <position position="320"/>
    </location>
</feature>
<comment type="similarity">
    <text evidence="20">Belongs to the GTP cyclohydrolase II family.</text>
</comment>
<dbReference type="GO" id="GO:0003935">
    <property type="term" value="F:GTP cyclohydrolase II activity"/>
    <property type="evidence" value="ECO:0007669"/>
    <property type="project" value="UniProtKB-UniRule"/>
</dbReference>
<evidence type="ECO:0000256" key="3">
    <source>
        <dbReference type="ARBA" id="ARBA00001946"/>
    </source>
</evidence>
<organism evidence="21 22">
    <name type="scientific">Limosilactobacillus fermentum</name>
    <name type="common">Lactobacillus fermentum</name>
    <dbReference type="NCBI Taxonomy" id="1613"/>
    <lineage>
        <taxon>Bacteria</taxon>
        <taxon>Bacillati</taxon>
        <taxon>Bacillota</taxon>
        <taxon>Bacilli</taxon>
        <taxon>Lactobacillales</taxon>
        <taxon>Lactobacillaceae</taxon>
        <taxon>Limosilactobacillus</taxon>
    </lineage>
</organism>
<comment type="catalytic activity">
    <reaction evidence="1">
        <text>D-ribulose 5-phosphate = (2S)-2-hydroxy-3-oxobutyl phosphate + formate + H(+)</text>
        <dbReference type="Rhea" id="RHEA:18457"/>
        <dbReference type="ChEBI" id="CHEBI:15378"/>
        <dbReference type="ChEBI" id="CHEBI:15740"/>
        <dbReference type="ChEBI" id="CHEBI:58121"/>
        <dbReference type="ChEBI" id="CHEBI:58830"/>
        <dbReference type="EC" id="4.1.99.12"/>
    </reaction>
</comment>
<evidence type="ECO:0000313" key="22">
    <source>
        <dbReference type="Proteomes" id="UP000185427"/>
    </source>
</evidence>
<dbReference type="GO" id="GO:0005829">
    <property type="term" value="C:cytosol"/>
    <property type="evidence" value="ECO:0007669"/>
    <property type="project" value="TreeGrafter"/>
</dbReference>
<dbReference type="PANTHER" id="PTHR21327:SF18">
    <property type="entry name" value="3,4-DIHYDROXY-2-BUTANONE 4-PHOSPHATE SYNTHASE"/>
    <property type="match status" value="1"/>
</dbReference>
<evidence type="ECO:0000256" key="19">
    <source>
        <dbReference type="ARBA" id="ARBA00049295"/>
    </source>
</evidence>
<keyword evidence="8 20" id="KW-0686">Riboflavin biosynthesis</keyword>
<feature type="binding site" evidence="20">
    <location>
        <position position="248"/>
    </location>
    <ligand>
        <name>Zn(2+)</name>
        <dbReference type="ChEBI" id="CHEBI:29105"/>
        <note>catalytic</note>
    </ligand>
</feature>
<evidence type="ECO:0000256" key="6">
    <source>
        <dbReference type="ARBA" id="ARBA00004904"/>
    </source>
</evidence>
<dbReference type="SUPFAM" id="SSF142695">
    <property type="entry name" value="RibA-like"/>
    <property type="match status" value="1"/>
</dbReference>
<feature type="binding site" evidence="20">
    <location>
        <position position="343"/>
    </location>
    <ligand>
        <name>GTP</name>
        <dbReference type="ChEBI" id="CHEBI:37565"/>
    </ligand>
</feature>
<dbReference type="InterPro" id="IPR017945">
    <property type="entry name" value="DHBP_synth_RibB-like_a/b_dom"/>
</dbReference>
<comment type="cofactor">
    <cofactor evidence="20">
        <name>Zn(2+)</name>
        <dbReference type="ChEBI" id="CHEBI:29105"/>
    </cofactor>
    <text evidence="20">Binds 1 zinc ion per subunit.</text>
</comment>
<protein>
    <recommendedName>
        <fullName evidence="20">GTP cyclohydrolase-2</fullName>
        <ecNumber evidence="20">3.5.4.25</ecNumber>
    </recommendedName>
    <alternativeName>
        <fullName evidence="20">GTP cyclohydrolase II</fullName>
    </alternativeName>
</protein>
<evidence type="ECO:0000256" key="1">
    <source>
        <dbReference type="ARBA" id="ARBA00000141"/>
    </source>
</evidence>
<comment type="pathway">
    <text evidence="6">Cofactor biosynthesis; riboflavin biosynthesis; 2-hydroxy-3-oxobutyl phosphate from D-ribulose 5-phosphate: step 1/1.</text>
</comment>